<reference evidence="2 3" key="1">
    <citation type="journal article" date="2020" name="Phytopathology">
        <title>Genome Sequence Resources of Colletotrichum truncatum, C. plurivorum, C. musicola, and C. sojae: Four Species Pathogenic to Soybean (Glycine max).</title>
        <authorList>
            <person name="Rogerio F."/>
            <person name="Boufleur T.R."/>
            <person name="Ciampi-Guillardi M."/>
            <person name="Sukno S.A."/>
            <person name="Thon M.R."/>
            <person name="Massola Junior N.S."/>
            <person name="Baroncelli R."/>
        </authorList>
    </citation>
    <scope>NUCLEOTIDE SEQUENCE [LARGE SCALE GENOMIC DNA]</scope>
    <source>
        <strain evidence="2 3">LFN0009</strain>
    </source>
</reference>
<organism evidence="2 3">
    <name type="scientific">Colletotrichum sojae</name>
    <dbReference type="NCBI Taxonomy" id="2175907"/>
    <lineage>
        <taxon>Eukaryota</taxon>
        <taxon>Fungi</taxon>
        <taxon>Dikarya</taxon>
        <taxon>Ascomycota</taxon>
        <taxon>Pezizomycotina</taxon>
        <taxon>Sordariomycetes</taxon>
        <taxon>Hypocreomycetidae</taxon>
        <taxon>Glomerellales</taxon>
        <taxon>Glomerellaceae</taxon>
        <taxon>Colletotrichum</taxon>
        <taxon>Colletotrichum orchidearum species complex</taxon>
    </lineage>
</organism>
<comment type="caution">
    <text evidence="2">The sequence shown here is derived from an EMBL/GenBank/DDBJ whole genome shotgun (WGS) entry which is preliminary data.</text>
</comment>
<dbReference type="PROSITE" id="PS50181">
    <property type="entry name" value="FBOX"/>
    <property type="match status" value="1"/>
</dbReference>
<dbReference type="InterPro" id="IPR036047">
    <property type="entry name" value="F-box-like_dom_sf"/>
</dbReference>
<protein>
    <recommendedName>
        <fullName evidence="1">F-box domain-containing protein</fullName>
    </recommendedName>
</protein>
<evidence type="ECO:0000313" key="2">
    <source>
        <dbReference type="EMBL" id="KAF6813547.1"/>
    </source>
</evidence>
<dbReference type="InterPro" id="IPR001810">
    <property type="entry name" value="F-box_dom"/>
</dbReference>
<dbReference type="Proteomes" id="UP000652219">
    <property type="component" value="Unassembled WGS sequence"/>
</dbReference>
<dbReference type="SUPFAM" id="SSF81383">
    <property type="entry name" value="F-box domain"/>
    <property type="match status" value="1"/>
</dbReference>
<dbReference type="AlphaFoldDB" id="A0A8H6JIF9"/>
<feature type="domain" description="F-box" evidence="1">
    <location>
        <begin position="19"/>
        <end position="66"/>
    </location>
</feature>
<evidence type="ECO:0000259" key="1">
    <source>
        <dbReference type="PROSITE" id="PS50181"/>
    </source>
</evidence>
<dbReference type="Pfam" id="PF00646">
    <property type="entry name" value="F-box"/>
    <property type="match status" value="1"/>
</dbReference>
<name>A0A8H6JIF9_9PEZI</name>
<accession>A0A8H6JIF9</accession>
<dbReference type="EMBL" id="WIGN01000052">
    <property type="protein sequence ID" value="KAF6813547.1"/>
    <property type="molecule type" value="Genomic_DNA"/>
</dbReference>
<gene>
    <name evidence="2" type="ORF">CSOJ01_04569</name>
</gene>
<sequence>MQNSREAWLTSCAAQTVRRPGLLDLPTEIWDMILARLEPHDCFFLSKVHRLLQWLAGKDFAEWQRLLREASRSEKMTFLMGLARVRLDHWFCRRCESTHYAPGRHGKYIGLGGYLNRRKWDACLSAPSNMHRIFDKYAVYHSDIQLALKR</sequence>
<evidence type="ECO:0000313" key="3">
    <source>
        <dbReference type="Proteomes" id="UP000652219"/>
    </source>
</evidence>
<keyword evidence="3" id="KW-1185">Reference proteome</keyword>
<proteinExistence type="predicted"/>